<dbReference type="PANTHER" id="PTHR43798:SF33">
    <property type="entry name" value="HYDROLASE, PUTATIVE (AFU_ORTHOLOGUE AFUA_2G14860)-RELATED"/>
    <property type="match status" value="1"/>
</dbReference>
<accession>A0A6G8PSN8</accession>
<dbReference type="InterPro" id="IPR029058">
    <property type="entry name" value="AB_hydrolase_fold"/>
</dbReference>
<feature type="domain" description="AB hydrolase-1" evidence="1">
    <location>
        <begin position="34"/>
        <end position="280"/>
    </location>
</feature>
<evidence type="ECO:0000313" key="2">
    <source>
        <dbReference type="EMBL" id="QIN77343.1"/>
    </source>
</evidence>
<dbReference type="GO" id="GO:0047372">
    <property type="term" value="F:monoacylglycerol lipase activity"/>
    <property type="evidence" value="ECO:0007669"/>
    <property type="project" value="TreeGrafter"/>
</dbReference>
<dbReference type="GO" id="GO:0046464">
    <property type="term" value="P:acylglycerol catabolic process"/>
    <property type="evidence" value="ECO:0007669"/>
    <property type="project" value="TreeGrafter"/>
</dbReference>
<evidence type="ECO:0000313" key="3">
    <source>
        <dbReference type="Proteomes" id="UP000502706"/>
    </source>
</evidence>
<dbReference type="Pfam" id="PF00561">
    <property type="entry name" value="Abhydrolase_1"/>
    <property type="match status" value="1"/>
</dbReference>
<gene>
    <name evidence="2" type="ORF">GBA65_01140</name>
</gene>
<name>A0A6G8PSN8_9ACTN</name>
<organism evidence="2 3">
    <name type="scientific">Rubrobacter marinus</name>
    <dbReference type="NCBI Taxonomy" id="2653852"/>
    <lineage>
        <taxon>Bacteria</taxon>
        <taxon>Bacillati</taxon>
        <taxon>Actinomycetota</taxon>
        <taxon>Rubrobacteria</taxon>
        <taxon>Rubrobacterales</taxon>
        <taxon>Rubrobacteraceae</taxon>
        <taxon>Rubrobacter</taxon>
    </lineage>
</organism>
<keyword evidence="3" id="KW-1185">Reference proteome</keyword>
<dbReference type="AlphaFoldDB" id="A0A6G8PSN8"/>
<dbReference type="InterPro" id="IPR000073">
    <property type="entry name" value="AB_hydrolase_1"/>
</dbReference>
<dbReference type="KEGG" id="rmar:GBA65_01140"/>
<dbReference type="PANTHER" id="PTHR43798">
    <property type="entry name" value="MONOACYLGLYCEROL LIPASE"/>
    <property type="match status" value="1"/>
</dbReference>
<dbReference type="Proteomes" id="UP000502706">
    <property type="component" value="Chromosome"/>
</dbReference>
<evidence type="ECO:0000259" key="1">
    <source>
        <dbReference type="Pfam" id="PF00561"/>
    </source>
</evidence>
<dbReference type="InterPro" id="IPR000639">
    <property type="entry name" value="Epox_hydrolase-like"/>
</dbReference>
<dbReference type="Gene3D" id="3.40.50.1820">
    <property type="entry name" value="alpha/beta hydrolase"/>
    <property type="match status" value="1"/>
</dbReference>
<dbReference type="RefSeq" id="WP_166395020.1">
    <property type="nucleotide sequence ID" value="NZ_CP045121.1"/>
</dbReference>
<protein>
    <submittedName>
        <fullName evidence="2">Alpha/beta fold hydrolase</fullName>
    </submittedName>
</protein>
<dbReference type="PRINTS" id="PR00412">
    <property type="entry name" value="EPOXHYDRLASE"/>
</dbReference>
<proteinExistence type="predicted"/>
<keyword evidence="2" id="KW-0378">Hydrolase</keyword>
<reference evidence="2 3" key="1">
    <citation type="submission" date="2019-10" db="EMBL/GenBank/DDBJ databases">
        <title>Rubrobacter sp nov SCSIO 52915 isolated from a deep-sea sediment in the South China Sea.</title>
        <authorList>
            <person name="Chen R.W."/>
        </authorList>
    </citation>
    <scope>NUCLEOTIDE SEQUENCE [LARGE SCALE GENOMIC DNA]</scope>
    <source>
        <strain evidence="2 3">SCSIO 52915</strain>
    </source>
</reference>
<dbReference type="PRINTS" id="PR00111">
    <property type="entry name" value="ABHYDROLASE"/>
</dbReference>
<dbReference type="GO" id="GO:0016020">
    <property type="term" value="C:membrane"/>
    <property type="evidence" value="ECO:0007669"/>
    <property type="project" value="TreeGrafter"/>
</dbReference>
<dbReference type="SUPFAM" id="SSF53474">
    <property type="entry name" value="alpha/beta-Hydrolases"/>
    <property type="match status" value="1"/>
</dbReference>
<dbReference type="InterPro" id="IPR050266">
    <property type="entry name" value="AB_hydrolase_sf"/>
</dbReference>
<dbReference type="EMBL" id="CP045121">
    <property type="protein sequence ID" value="QIN77343.1"/>
    <property type="molecule type" value="Genomic_DNA"/>
</dbReference>
<sequence>MAQDVLLEGVSSRTADTGRLRTRLLESGPEDGVPVVFVHGNASSSRFFEGTLAALSSLGRYRGLAPDLRGFGGSETKPLDATRGLADFSEDLRALVDALELGEVHLVGWSAGGSVVMQYAIEHPDAVASLALINPMSPYGFGGTKDESGAPCWPDFAGSGGGTANPEFVGRLGANDRTEDDPNSPRNVMNSFYFARSFRAQPEREEVFLSSVLSTQTGEENYPGDMTTSDNWPGVAPGTRGMNNAISPKYCDLSGFARIEPKPPVLWIRGAEDAIVSDGSYLDFGTLGKMDAVPGWPGEDKFPPQPMVSQTRAVLEAYAAAGGSYREEVLEECGHTPHVEKPEEFRRLLVGFLDAATSK</sequence>